<reference evidence="3" key="1">
    <citation type="journal article" date="2015" name="PLoS Genet.">
        <title>The dynamic genome and transcriptome of the human fungal pathogen Blastomyces and close relative Emmonsia.</title>
        <authorList>
            <person name="Munoz J.F."/>
            <person name="Gauthier G.M."/>
            <person name="Desjardins C.A."/>
            <person name="Gallo J.E."/>
            <person name="Holder J."/>
            <person name="Sullivan T.D."/>
            <person name="Marty A.J."/>
            <person name="Carmen J.C."/>
            <person name="Chen Z."/>
            <person name="Ding L."/>
            <person name="Gujja S."/>
            <person name="Magrini V."/>
            <person name="Misas E."/>
            <person name="Mitreva M."/>
            <person name="Priest M."/>
            <person name="Saif S."/>
            <person name="Whiston E.A."/>
            <person name="Young S."/>
            <person name="Zeng Q."/>
            <person name="Goldman W.E."/>
            <person name="Mardis E.R."/>
            <person name="Taylor J.W."/>
            <person name="McEwen J.G."/>
            <person name="Clay O.K."/>
            <person name="Klein B.S."/>
            <person name="Cuomo C.A."/>
        </authorList>
    </citation>
    <scope>NUCLEOTIDE SEQUENCE [LARGE SCALE GENOMIC DNA]</scope>
    <source>
        <strain evidence="3">UAMH 3008</strain>
    </source>
</reference>
<comment type="caution">
    <text evidence="2">The sequence shown here is derived from an EMBL/GenBank/DDBJ whole genome shotgun (WGS) entry which is preliminary data.</text>
</comment>
<feature type="signal peptide" evidence="1">
    <location>
        <begin position="1"/>
        <end position="20"/>
    </location>
</feature>
<sequence>MKFIPVALAALLVAPIGTLASPTSNEAKVAKVNNIDKVDKVDKVDNAEAKAGGYWADCSSEFSCQNDDECRMSYDCWSKAVDHLDKNIYCDPRYLYNQCIVFTNGGS</sequence>
<evidence type="ECO:0000313" key="3">
    <source>
        <dbReference type="Proteomes" id="UP000034164"/>
    </source>
</evidence>
<gene>
    <name evidence="2" type="ORF">EMCG_09446</name>
</gene>
<dbReference type="AlphaFoldDB" id="A0A0G2I2M9"/>
<feature type="chain" id="PRO_5002545498" evidence="1">
    <location>
        <begin position="21"/>
        <end position="107"/>
    </location>
</feature>
<dbReference type="EMBL" id="LCZI01000763">
    <property type="protein sequence ID" value="KKZ64638.1"/>
    <property type="molecule type" value="Genomic_DNA"/>
</dbReference>
<protein>
    <submittedName>
        <fullName evidence="2">Uncharacterized protein</fullName>
    </submittedName>
</protein>
<evidence type="ECO:0000313" key="2">
    <source>
        <dbReference type="EMBL" id="KKZ64638.1"/>
    </source>
</evidence>
<organism evidence="2 3">
    <name type="scientific">[Emmonsia] crescens</name>
    <dbReference type="NCBI Taxonomy" id="73230"/>
    <lineage>
        <taxon>Eukaryota</taxon>
        <taxon>Fungi</taxon>
        <taxon>Dikarya</taxon>
        <taxon>Ascomycota</taxon>
        <taxon>Pezizomycotina</taxon>
        <taxon>Eurotiomycetes</taxon>
        <taxon>Eurotiomycetidae</taxon>
        <taxon>Onygenales</taxon>
        <taxon>Ajellomycetaceae</taxon>
        <taxon>Emergomyces</taxon>
    </lineage>
</organism>
<name>A0A0G2I2M9_9EURO</name>
<dbReference type="VEuPathDB" id="FungiDB:EMCG_09446"/>
<proteinExistence type="predicted"/>
<accession>A0A0G2I2M9</accession>
<dbReference type="Proteomes" id="UP000034164">
    <property type="component" value="Unassembled WGS sequence"/>
</dbReference>
<evidence type="ECO:0000256" key="1">
    <source>
        <dbReference type="SAM" id="SignalP"/>
    </source>
</evidence>
<keyword evidence="1" id="KW-0732">Signal</keyword>